<organism evidence="1 2">
    <name type="scientific">Pseudoalteromonas ulvae</name>
    <dbReference type="NCBI Taxonomy" id="107327"/>
    <lineage>
        <taxon>Bacteria</taxon>
        <taxon>Pseudomonadati</taxon>
        <taxon>Pseudomonadota</taxon>
        <taxon>Gammaproteobacteria</taxon>
        <taxon>Alteromonadales</taxon>
        <taxon>Pseudoalteromonadaceae</taxon>
        <taxon>Pseudoalteromonas</taxon>
    </lineage>
</organism>
<dbReference type="AlphaFoldDB" id="A0A244CKM7"/>
<protein>
    <recommendedName>
        <fullName evidence="3">Thioredoxin domain-containing protein</fullName>
    </recommendedName>
</protein>
<reference evidence="1 2" key="1">
    <citation type="submission" date="2017-02" db="EMBL/GenBank/DDBJ databases">
        <title>Pseudoalteromonas ulvae TC14 Genome.</title>
        <authorList>
            <person name="Molmeret M."/>
        </authorList>
    </citation>
    <scope>NUCLEOTIDE SEQUENCE [LARGE SCALE GENOMIC DNA]</scope>
    <source>
        <strain evidence="1">TC14</strain>
    </source>
</reference>
<proteinExistence type="predicted"/>
<dbReference type="Proteomes" id="UP000194841">
    <property type="component" value="Unassembled WGS sequence"/>
</dbReference>
<accession>A0A244CKM7</accession>
<dbReference type="RefSeq" id="WP_086746032.1">
    <property type="nucleotide sequence ID" value="NZ_MWPV01000009.1"/>
</dbReference>
<sequence>MKYLLAITLLFYGAEVFSEPSTIYINQFKQALKIESDFFYVPALFVFDSNGQLIQALQQKDIRIKTSASDHDTNHQYATLEELTNKISQLQLLKTGELAYILVDASYCAPCKPIITEFKQETLPTLPNNKNITTINLELD</sequence>
<evidence type="ECO:0000313" key="2">
    <source>
        <dbReference type="Proteomes" id="UP000194841"/>
    </source>
</evidence>
<gene>
    <name evidence="1" type="ORF">B1199_20635</name>
</gene>
<name>A0A244CKM7_PSEDV</name>
<comment type="caution">
    <text evidence="1">The sequence shown here is derived from an EMBL/GenBank/DDBJ whole genome shotgun (WGS) entry which is preliminary data.</text>
</comment>
<evidence type="ECO:0000313" key="1">
    <source>
        <dbReference type="EMBL" id="OUL55889.1"/>
    </source>
</evidence>
<dbReference type="EMBL" id="MWPV01000009">
    <property type="protein sequence ID" value="OUL55889.1"/>
    <property type="molecule type" value="Genomic_DNA"/>
</dbReference>
<evidence type="ECO:0008006" key="3">
    <source>
        <dbReference type="Google" id="ProtNLM"/>
    </source>
</evidence>
<keyword evidence="2" id="KW-1185">Reference proteome</keyword>